<reference evidence="1" key="1">
    <citation type="journal article" date="2016" name="Sci. Rep.">
        <title>Diversity of antibiotic-resistance genes in Canadian isolates of Aeromonas salmonicida subsp. salmonicida: dominance of pSN254b and discovery of pAsa8.</title>
        <authorList>
            <person name="Trudel M.V."/>
            <person name="Vincent A.T."/>
            <person name="Attere S.A."/>
            <person name="Labbe M."/>
            <person name="Derome N."/>
            <person name="Culley A.I."/>
            <person name="Charette S.J."/>
        </authorList>
    </citation>
    <scope>NUCLEOTIDE SEQUENCE</scope>
    <source>
        <strain evidence="1">M16474-11</strain>
        <plasmid evidence="1">pAsa8</plasmid>
    </source>
</reference>
<sequence length="170" mass="19210">MIQISPSLINSLESIGRSSKLSEAETQDVLDAARTLLFLREVLTTIAVGYDVGDATRDELLRWTGRLPDHELEHTGEALPDMEPPVLQVANVPWEDLHIRLRDGLNRLAREQQLYFQMMLGQRDSAGLWSALRDEGLLTEQQLSLLQVQQPTPDWILSIAQDVVERMGIL</sequence>
<name>A0A1I9S277_AERSS</name>
<dbReference type="AlphaFoldDB" id="A0A1I9S277"/>
<dbReference type="EMBL" id="KX364409">
    <property type="protein sequence ID" value="AOZ60669.1"/>
    <property type="molecule type" value="Genomic_DNA"/>
</dbReference>
<proteinExistence type="predicted"/>
<dbReference type="RefSeq" id="WP_137736205.1">
    <property type="nucleotide sequence ID" value="NZ_KX364409.1"/>
</dbReference>
<organism evidence="1">
    <name type="scientific">Aeromonas salmonicida subsp. salmonicida</name>
    <dbReference type="NCBI Taxonomy" id="29491"/>
    <lineage>
        <taxon>Bacteria</taxon>
        <taxon>Pseudomonadati</taxon>
        <taxon>Pseudomonadota</taxon>
        <taxon>Gammaproteobacteria</taxon>
        <taxon>Aeromonadales</taxon>
        <taxon>Aeromonadaceae</taxon>
        <taxon>Aeromonas</taxon>
    </lineage>
</organism>
<evidence type="ECO:0000313" key="1">
    <source>
        <dbReference type="EMBL" id="AOZ60669.1"/>
    </source>
</evidence>
<accession>A0A1I9S277</accession>
<protein>
    <submittedName>
        <fullName evidence="1">Uncharacterized protein</fullName>
    </submittedName>
</protein>
<geneLocation type="plasmid" evidence="1">
    <name>pAsa8</name>
</geneLocation>
<keyword evidence="1" id="KW-0614">Plasmid</keyword>